<dbReference type="SUPFAM" id="SSF55931">
    <property type="entry name" value="Glutamine synthetase/guanido kinase"/>
    <property type="match status" value="1"/>
</dbReference>
<evidence type="ECO:0000256" key="1">
    <source>
        <dbReference type="ARBA" id="ARBA00048819"/>
    </source>
</evidence>
<keyword evidence="2" id="KW-0436">Ligase</keyword>
<name>A0A3N6X317_9ACTN</name>
<keyword evidence="3" id="KW-1185">Reference proteome</keyword>
<gene>
    <name evidence="2" type="ORF">EHW97_06420</name>
</gene>
<dbReference type="Gene3D" id="3.30.590.20">
    <property type="match status" value="1"/>
</dbReference>
<dbReference type="EMBL" id="RQJX01000006">
    <property type="protein sequence ID" value="RQN08515.1"/>
    <property type="molecule type" value="Genomic_DNA"/>
</dbReference>
<reference evidence="2 3" key="1">
    <citation type="submission" date="2018-11" db="EMBL/GenBank/DDBJ databases">
        <authorList>
            <person name="Li F."/>
        </authorList>
    </citation>
    <scope>NUCLEOTIDE SEQUENCE [LARGE SCALE GENOMIC DNA]</scope>
    <source>
        <strain evidence="2 3">YS17T</strain>
    </source>
</reference>
<dbReference type="RefSeq" id="WP_124236337.1">
    <property type="nucleotide sequence ID" value="NZ_JBHUFI010000002.1"/>
</dbReference>
<protein>
    <submittedName>
        <fullName evidence="2">Glutamate--cysteine ligase</fullName>
    </submittedName>
</protein>
<dbReference type="InterPro" id="IPR016602">
    <property type="entry name" value="UCP012666"/>
</dbReference>
<dbReference type="InterPro" id="IPR014746">
    <property type="entry name" value="Gln_synth/guanido_kin_cat_dom"/>
</dbReference>
<dbReference type="InterPro" id="IPR006336">
    <property type="entry name" value="GCS2"/>
</dbReference>
<dbReference type="PANTHER" id="PTHR36510:SF3">
    <property type="entry name" value="CONSERVED PROTEIN"/>
    <property type="match status" value="1"/>
</dbReference>
<evidence type="ECO:0000313" key="2">
    <source>
        <dbReference type="EMBL" id="RQN08515.1"/>
    </source>
</evidence>
<comment type="caution">
    <text evidence="2">The sequence shown here is derived from an EMBL/GenBank/DDBJ whole genome shotgun (WGS) entry which is preliminary data.</text>
</comment>
<dbReference type="InterPro" id="IPR050141">
    <property type="entry name" value="GCL_type2/YbdK_subfam"/>
</dbReference>
<dbReference type="Pfam" id="PF04107">
    <property type="entry name" value="GCS2"/>
    <property type="match status" value="1"/>
</dbReference>
<dbReference type="GO" id="GO:0042398">
    <property type="term" value="P:modified amino acid biosynthetic process"/>
    <property type="evidence" value="ECO:0007669"/>
    <property type="project" value="InterPro"/>
</dbReference>
<accession>A0A3N6X317</accession>
<proteinExistence type="predicted"/>
<evidence type="ECO:0000313" key="3">
    <source>
        <dbReference type="Proteomes" id="UP000275225"/>
    </source>
</evidence>
<dbReference type="PANTHER" id="PTHR36510">
    <property type="entry name" value="GLUTAMATE--CYSTEINE LIGASE 2-RELATED"/>
    <property type="match status" value="1"/>
</dbReference>
<dbReference type="Proteomes" id="UP000275225">
    <property type="component" value="Unassembled WGS sequence"/>
</dbReference>
<dbReference type="PIRSF" id="PIRSF012666">
    <property type="entry name" value="UCP012666"/>
    <property type="match status" value="1"/>
</dbReference>
<dbReference type="AlphaFoldDB" id="A0A3N6X317"/>
<sequence length="492" mass="54774">MGQDVDAREFTREDRTRYRAKVRRCLDALASMLSEEDFSVDHPQIGIEVEFNLVDAAGDPALRNAEALDRIADEDFQTELGLFNLEVNVPPVEIGGRGLAKIADKLRDDLMHADRRATAVDARLLMIGILPTLQESHFTGDAISANPRYHLLSDQILAARGEDIEIEIDGVDRLATTTDTIIPEAACTSTQLHLQVEPDEFGAAWNASQAVAGVQLAVGANSPFLLGRQLWHETRIALFEQATDTRSEELKVQGVRPRVWFGERWITSVFDLFEENSKYFPALLPVVEEEDPVEELAAGRIPSLAELKLHNGTIYRWNRPIYDVADGRPHLRIENRLLPAGPTVVDALANAAFFYGLVKALVLAERPVWSQMPFAAAEENFHAAARTGIETELVWPNVGAVPARELVLRHLLPLAHAGLESSAVDQDVADRLLGIIEQRCLTGRNGATWMIEAFRRHPMAATDRLAALRDLTVEYREHMLTGEPVHTWPHRG</sequence>
<organism evidence="2 3">
    <name type="scientific">Aeromicrobium camelliae</name>
    <dbReference type="NCBI Taxonomy" id="1538144"/>
    <lineage>
        <taxon>Bacteria</taxon>
        <taxon>Bacillati</taxon>
        <taxon>Actinomycetota</taxon>
        <taxon>Actinomycetes</taxon>
        <taxon>Propionibacteriales</taxon>
        <taxon>Nocardioidaceae</taxon>
        <taxon>Aeromicrobium</taxon>
    </lineage>
</organism>
<dbReference type="GO" id="GO:0004357">
    <property type="term" value="F:glutamate-cysteine ligase activity"/>
    <property type="evidence" value="ECO:0007669"/>
    <property type="project" value="UniProtKB-EC"/>
</dbReference>
<comment type="catalytic activity">
    <reaction evidence="1">
        <text>L-cysteine + L-glutamate + ATP = gamma-L-glutamyl-L-cysteine + ADP + phosphate + H(+)</text>
        <dbReference type="Rhea" id="RHEA:13285"/>
        <dbReference type="ChEBI" id="CHEBI:15378"/>
        <dbReference type="ChEBI" id="CHEBI:29985"/>
        <dbReference type="ChEBI" id="CHEBI:30616"/>
        <dbReference type="ChEBI" id="CHEBI:35235"/>
        <dbReference type="ChEBI" id="CHEBI:43474"/>
        <dbReference type="ChEBI" id="CHEBI:58173"/>
        <dbReference type="ChEBI" id="CHEBI:456216"/>
        <dbReference type="EC" id="6.3.2.2"/>
    </reaction>
</comment>
<dbReference type="OrthoDB" id="240589at2"/>